<evidence type="ECO:0000313" key="3">
    <source>
        <dbReference type="Proteomes" id="UP000295818"/>
    </source>
</evidence>
<reference evidence="2 3" key="1">
    <citation type="journal article" date="2015" name="Stand. Genomic Sci.">
        <title>Genomic Encyclopedia of Bacterial and Archaeal Type Strains, Phase III: the genomes of soil and plant-associated and newly described type strains.</title>
        <authorList>
            <person name="Whitman W.B."/>
            <person name="Woyke T."/>
            <person name="Klenk H.P."/>
            <person name="Zhou Y."/>
            <person name="Lilburn T.G."/>
            <person name="Beck B.J."/>
            <person name="De Vos P."/>
            <person name="Vandamme P."/>
            <person name="Eisen J.A."/>
            <person name="Garrity G."/>
            <person name="Hugenholtz P."/>
            <person name="Kyrpides N.C."/>
        </authorList>
    </citation>
    <scope>NUCLEOTIDE SEQUENCE [LARGE SCALE GENOMIC DNA]</scope>
    <source>
        <strain evidence="2 3">VKM Ac-2538</strain>
    </source>
</reference>
<protein>
    <submittedName>
        <fullName evidence="2">Esterase</fullName>
    </submittedName>
</protein>
<dbReference type="Pfam" id="PF00326">
    <property type="entry name" value="Peptidase_S9"/>
    <property type="match status" value="1"/>
</dbReference>
<name>A0ABY2BI00_9ACTN</name>
<feature type="domain" description="Peptidase S9 prolyl oligopeptidase catalytic" evidence="1">
    <location>
        <begin position="134"/>
        <end position="200"/>
    </location>
</feature>
<dbReference type="InterPro" id="IPR029058">
    <property type="entry name" value="AB_hydrolase_fold"/>
</dbReference>
<accession>A0ABY2BI00</accession>
<dbReference type="InterPro" id="IPR001375">
    <property type="entry name" value="Peptidase_S9_cat"/>
</dbReference>
<gene>
    <name evidence="2" type="ORF">EV644_108152</name>
</gene>
<evidence type="ECO:0000313" key="2">
    <source>
        <dbReference type="EMBL" id="TCO20938.1"/>
    </source>
</evidence>
<keyword evidence="3" id="KW-1185">Reference proteome</keyword>
<dbReference type="EMBL" id="SLWM01000008">
    <property type="protein sequence ID" value="TCO20938.1"/>
    <property type="molecule type" value="Genomic_DNA"/>
</dbReference>
<sequence length="252" mass="26562">MSLPGIDLLAAPEEATELVLLAHGGVVDSLDPAGGWRAAILRMWPLALAARSAAPGAAVGLMRYRYRGWNGTEAHPANDLRMVLDGLPSSIRRVVLIGHSMGGRAVVAAGNHPLVSGVLGLAPWLPDSEPLVALRGPVVLAHGTLDRMTDPAQTAAFARRLRATGVPVALLSVEGETHAMLHRYGDWNELVRRFVAAALGGPTDCPALTTEPDRVDPLPLWNRPGGNAAGVRDIAAARLRLRVLGSQALEQV</sequence>
<dbReference type="RefSeq" id="WP_132190700.1">
    <property type="nucleotide sequence ID" value="NZ_SLWM01000008.1"/>
</dbReference>
<dbReference type="Proteomes" id="UP000295818">
    <property type="component" value="Unassembled WGS sequence"/>
</dbReference>
<comment type="caution">
    <text evidence="2">The sequence shown here is derived from an EMBL/GenBank/DDBJ whole genome shotgun (WGS) entry which is preliminary data.</text>
</comment>
<organism evidence="2 3">
    <name type="scientific">Kribbella orskensis</name>
    <dbReference type="NCBI Taxonomy" id="2512216"/>
    <lineage>
        <taxon>Bacteria</taxon>
        <taxon>Bacillati</taxon>
        <taxon>Actinomycetota</taxon>
        <taxon>Actinomycetes</taxon>
        <taxon>Propionibacteriales</taxon>
        <taxon>Kribbellaceae</taxon>
        <taxon>Kribbella</taxon>
    </lineage>
</organism>
<evidence type="ECO:0000259" key="1">
    <source>
        <dbReference type="Pfam" id="PF00326"/>
    </source>
</evidence>
<dbReference type="Gene3D" id="3.40.50.1820">
    <property type="entry name" value="alpha/beta hydrolase"/>
    <property type="match status" value="1"/>
</dbReference>
<proteinExistence type="predicted"/>
<dbReference type="SUPFAM" id="SSF53474">
    <property type="entry name" value="alpha/beta-Hydrolases"/>
    <property type="match status" value="1"/>
</dbReference>